<keyword evidence="4" id="KW-0812">Transmembrane</keyword>
<dbReference type="Pfam" id="PF00114">
    <property type="entry name" value="Pilin"/>
    <property type="match status" value="1"/>
</dbReference>
<comment type="similarity">
    <text evidence="1 3">Belongs to the N-Me-Phe pilin family.</text>
</comment>
<proteinExistence type="inferred from homology"/>
<reference evidence="5 6" key="1">
    <citation type="submission" date="2018-10" db="EMBL/GenBank/DDBJ databases">
        <title>Genomic Encyclopedia of Type Strains, Phase IV (KMG-IV): sequencing the most valuable type-strain genomes for metagenomic binning, comparative biology and taxonomic classification.</title>
        <authorList>
            <person name="Goeker M."/>
        </authorList>
    </citation>
    <scope>NUCLEOTIDE SEQUENCE [LARGE SCALE GENOMIC DNA]</scope>
    <source>
        <strain evidence="5 6">DSM 23229</strain>
    </source>
</reference>
<evidence type="ECO:0000256" key="2">
    <source>
        <dbReference type="ARBA" id="ARBA00022481"/>
    </source>
</evidence>
<keyword evidence="4" id="KW-1133">Transmembrane helix</keyword>
<evidence type="ECO:0000256" key="4">
    <source>
        <dbReference type="SAM" id="Phobius"/>
    </source>
</evidence>
<dbReference type="GO" id="GO:0043107">
    <property type="term" value="P:type IV pilus-dependent motility"/>
    <property type="evidence" value="ECO:0007669"/>
    <property type="project" value="TreeGrafter"/>
</dbReference>
<evidence type="ECO:0000256" key="1">
    <source>
        <dbReference type="ARBA" id="ARBA00005233"/>
    </source>
</evidence>
<dbReference type="Gene3D" id="3.30.700.10">
    <property type="entry name" value="Glycoprotein, Type 4 Pilin"/>
    <property type="match status" value="1"/>
</dbReference>
<dbReference type="InterPro" id="IPR001082">
    <property type="entry name" value="Pilin"/>
</dbReference>
<dbReference type="InterPro" id="IPR045584">
    <property type="entry name" value="Pilin-like"/>
</dbReference>
<dbReference type="EMBL" id="RBIN01000006">
    <property type="protein sequence ID" value="RKR02480.1"/>
    <property type="molecule type" value="Genomic_DNA"/>
</dbReference>
<comment type="caution">
    <text evidence="5">The sequence shown here is derived from an EMBL/GenBank/DDBJ whole genome shotgun (WGS) entry which is preliminary data.</text>
</comment>
<dbReference type="Pfam" id="PF07963">
    <property type="entry name" value="N_methyl"/>
    <property type="match status" value="1"/>
</dbReference>
<dbReference type="AlphaFoldDB" id="A0A420WV86"/>
<keyword evidence="2" id="KW-0488">Methylation</keyword>
<sequence>MKRSQGGFTLIELMIVVAIIGVLAAIAIPRYQDYVARSEVASGLATIRGTQTAAEERILNGQEISITENDAGFIGLTSEEVNLGTLTASSDKETGTGTISLAFDNASAQVNGNSISLERSDNGVWTCSTDVQASFIPKGCNGPDGGDEQPDS</sequence>
<dbReference type="Proteomes" id="UP000281975">
    <property type="component" value="Unassembled WGS sequence"/>
</dbReference>
<dbReference type="NCBIfam" id="TIGR02532">
    <property type="entry name" value="IV_pilin_GFxxxE"/>
    <property type="match status" value="1"/>
</dbReference>
<gene>
    <name evidence="5" type="ORF">C7446_2195</name>
</gene>
<evidence type="ECO:0000313" key="5">
    <source>
        <dbReference type="EMBL" id="RKR02480.1"/>
    </source>
</evidence>
<keyword evidence="6" id="KW-1185">Reference proteome</keyword>
<dbReference type="InterPro" id="IPR012902">
    <property type="entry name" value="N_methyl_site"/>
</dbReference>
<protein>
    <submittedName>
        <fullName evidence="5">Type IV pilus assembly protein PilA</fullName>
    </submittedName>
</protein>
<keyword evidence="3" id="KW-0281">Fimbrium</keyword>
<keyword evidence="4" id="KW-0472">Membrane</keyword>
<accession>A0A420WV86</accession>
<organism evidence="5 6">
    <name type="scientific">Kushneria sinocarnis</name>
    <dbReference type="NCBI Taxonomy" id="595502"/>
    <lineage>
        <taxon>Bacteria</taxon>
        <taxon>Pseudomonadati</taxon>
        <taxon>Pseudomonadota</taxon>
        <taxon>Gammaproteobacteria</taxon>
        <taxon>Oceanospirillales</taxon>
        <taxon>Halomonadaceae</taxon>
        <taxon>Kushneria</taxon>
    </lineage>
</organism>
<dbReference type="PROSITE" id="PS00409">
    <property type="entry name" value="PROKAR_NTER_METHYL"/>
    <property type="match status" value="1"/>
</dbReference>
<dbReference type="GO" id="GO:0044096">
    <property type="term" value="C:type IV pilus"/>
    <property type="evidence" value="ECO:0007669"/>
    <property type="project" value="TreeGrafter"/>
</dbReference>
<evidence type="ECO:0000313" key="6">
    <source>
        <dbReference type="Proteomes" id="UP000281975"/>
    </source>
</evidence>
<dbReference type="PANTHER" id="PTHR30093">
    <property type="entry name" value="GENERAL SECRETION PATHWAY PROTEIN G"/>
    <property type="match status" value="1"/>
</dbReference>
<name>A0A420WV86_9GAMM</name>
<dbReference type="PANTHER" id="PTHR30093:SF34">
    <property type="entry name" value="PREPILIN PEPTIDASE-DEPENDENT PROTEIN D"/>
    <property type="match status" value="1"/>
</dbReference>
<dbReference type="RefSeq" id="WP_121173135.1">
    <property type="nucleotide sequence ID" value="NZ_RBIN01000006.1"/>
</dbReference>
<dbReference type="GO" id="GO:0007155">
    <property type="term" value="P:cell adhesion"/>
    <property type="evidence" value="ECO:0007669"/>
    <property type="project" value="InterPro"/>
</dbReference>
<dbReference type="SUPFAM" id="SSF54523">
    <property type="entry name" value="Pili subunits"/>
    <property type="match status" value="1"/>
</dbReference>
<evidence type="ECO:0000256" key="3">
    <source>
        <dbReference type="RuleBase" id="RU000389"/>
    </source>
</evidence>
<feature type="transmembrane region" description="Helical" evidence="4">
    <location>
        <begin position="6"/>
        <end position="28"/>
    </location>
</feature>
<dbReference type="OrthoDB" id="5918848at2"/>